<feature type="transmembrane region" description="Helical" evidence="1">
    <location>
        <begin position="137"/>
        <end position="161"/>
    </location>
</feature>
<dbReference type="AlphaFoldDB" id="A0A2H1WQ47"/>
<name>A0A2H1WQ47_SPOFR</name>
<sequence>MTGLVNDQTDYLMVSNRRRPWTPKTPEALQVRCQHFGGYEFKCTDNTNISKIMKTEPGYANLLIIITSQMWLMFVSNLCLLVSVINERKCGLDWFLNFTLINMVIAFMSTIYFIIHCNFVDIQCFDHTPGRVGNDRAYIITLGVLCLMYLLLLCMYSYVVYKYRQHLKVIMWEEQWGIFEVCITMWRFYNILLSIGCAIVSGIFGPLLSLAYNLAGPESDMAIACKKDPDYCWLVTNLNYLMWIMFFASLLIFFGCIFESICLLHCSMGVITLDMMLSLFVLAKYLYYCLNYGKMCFNKKKDKTKDDVYVITHIVFMNFVFNVLLGSLLVFIAQYKRLALVEPDETNLCFLYGKMHAMMASLLSILELRILLA</sequence>
<feature type="transmembrane region" description="Helical" evidence="1">
    <location>
        <begin position="308"/>
        <end position="332"/>
    </location>
</feature>
<proteinExistence type="predicted"/>
<feature type="transmembrane region" description="Helical" evidence="1">
    <location>
        <begin position="270"/>
        <end position="288"/>
    </location>
</feature>
<feature type="transmembrane region" description="Helical" evidence="1">
    <location>
        <begin position="59"/>
        <end position="82"/>
    </location>
</feature>
<dbReference type="EMBL" id="ODYU01010184">
    <property type="protein sequence ID" value="SOQ55137.1"/>
    <property type="molecule type" value="Genomic_DNA"/>
</dbReference>
<keyword evidence="1" id="KW-0812">Transmembrane</keyword>
<keyword evidence="1" id="KW-0472">Membrane</keyword>
<accession>A0A2H1WQ47</accession>
<organism evidence="2">
    <name type="scientific">Spodoptera frugiperda</name>
    <name type="common">Fall armyworm</name>
    <dbReference type="NCBI Taxonomy" id="7108"/>
    <lineage>
        <taxon>Eukaryota</taxon>
        <taxon>Metazoa</taxon>
        <taxon>Ecdysozoa</taxon>
        <taxon>Arthropoda</taxon>
        <taxon>Hexapoda</taxon>
        <taxon>Insecta</taxon>
        <taxon>Pterygota</taxon>
        <taxon>Neoptera</taxon>
        <taxon>Endopterygota</taxon>
        <taxon>Lepidoptera</taxon>
        <taxon>Glossata</taxon>
        <taxon>Ditrysia</taxon>
        <taxon>Noctuoidea</taxon>
        <taxon>Noctuidae</taxon>
        <taxon>Amphipyrinae</taxon>
        <taxon>Spodoptera</taxon>
    </lineage>
</organism>
<evidence type="ECO:0000256" key="1">
    <source>
        <dbReference type="SAM" id="Phobius"/>
    </source>
</evidence>
<feature type="transmembrane region" description="Helical" evidence="1">
    <location>
        <begin position="240"/>
        <end position="258"/>
    </location>
</feature>
<feature type="transmembrane region" description="Helical" evidence="1">
    <location>
        <begin position="188"/>
        <end position="212"/>
    </location>
</feature>
<reference evidence="2" key="1">
    <citation type="submission" date="2016-07" db="EMBL/GenBank/DDBJ databases">
        <authorList>
            <person name="Bretaudeau A."/>
        </authorList>
    </citation>
    <scope>NUCLEOTIDE SEQUENCE</scope>
    <source>
        <strain evidence="2">Rice</strain>
        <tissue evidence="2">Whole body</tissue>
    </source>
</reference>
<evidence type="ECO:0000313" key="2">
    <source>
        <dbReference type="EMBL" id="SOQ55137.1"/>
    </source>
</evidence>
<protein>
    <submittedName>
        <fullName evidence="2">SFRICE_017213</fullName>
    </submittedName>
</protein>
<feature type="transmembrane region" description="Helical" evidence="1">
    <location>
        <begin position="94"/>
        <end position="115"/>
    </location>
</feature>
<keyword evidence="1" id="KW-1133">Transmembrane helix</keyword>
<gene>
    <name evidence="2" type="ORF">SFRICE_017213</name>
</gene>